<dbReference type="RefSeq" id="WP_114706467.1">
    <property type="nucleotide sequence ID" value="NZ_QDKL01000002.1"/>
</dbReference>
<gene>
    <name evidence="1" type="ORF">DAY19_06860</name>
</gene>
<dbReference type="PANTHER" id="PTHR37466">
    <property type="entry name" value="SLR1628 PROTEIN"/>
    <property type="match status" value="1"/>
</dbReference>
<dbReference type="PANTHER" id="PTHR37466:SF1">
    <property type="entry name" value="SLR1628 PROTEIN"/>
    <property type="match status" value="1"/>
</dbReference>
<evidence type="ECO:0000313" key="1">
    <source>
        <dbReference type="EMBL" id="RZF21400.1"/>
    </source>
</evidence>
<accession>A0ABY0IEM1</accession>
<keyword evidence="2" id="KW-1185">Reference proteome</keyword>
<dbReference type="Proteomes" id="UP000443582">
    <property type="component" value="Unassembled WGS sequence"/>
</dbReference>
<evidence type="ECO:0000313" key="2">
    <source>
        <dbReference type="Proteomes" id="UP000443582"/>
    </source>
</evidence>
<sequence>MTQERNDHLNVLGTPLQMCGCTPMTGFYRDGFCRTDMQDRGMHTVCCVVTEEFLEFSKADGNDLSTPMPQFQFSGLKPGDKWCLCAGRWLNAYKAGKACPVILESCHEETLAVIPLSALKEFSLR</sequence>
<comment type="caution">
    <text evidence="1">The sequence shown here is derived from an EMBL/GenBank/DDBJ whole genome shotgun (WGS) entry which is preliminary data.</text>
</comment>
<organism evidence="1 2">
    <name type="scientific">Halobacteriovorax vibrionivorans</name>
    <dbReference type="NCBI Taxonomy" id="2152716"/>
    <lineage>
        <taxon>Bacteria</taxon>
        <taxon>Pseudomonadati</taxon>
        <taxon>Bdellovibrionota</taxon>
        <taxon>Bacteriovoracia</taxon>
        <taxon>Bacteriovoracales</taxon>
        <taxon>Halobacteriovoraceae</taxon>
        <taxon>Halobacteriovorax</taxon>
    </lineage>
</organism>
<dbReference type="EMBL" id="QDKL01000002">
    <property type="protein sequence ID" value="RZF21400.1"/>
    <property type="molecule type" value="Genomic_DNA"/>
</dbReference>
<proteinExistence type="predicted"/>
<dbReference type="Pfam" id="PF09996">
    <property type="entry name" value="DUF2237"/>
    <property type="match status" value="1"/>
</dbReference>
<reference evidence="2" key="1">
    <citation type="journal article" date="2019" name="Int. J. Syst. Evol. Microbiol.">
        <title>Halobacteriovorax valvorus sp. nov., a novel prokaryotic predator isolated from coastal seawater of China.</title>
        <authorList>
            <person name="Chen M.-X."/>
        </authorList>
    </citation>
    <scope>NUCLEOTIDE SEQUENCE [LARGE SCALE GENOMIC DNA]</scope>
    <source>
        <strain evidence="2">BL9</strain>
    </source>
</reference>
<dbReference type="InterPro" id="IPR018714">
    <property type="entry name" value="DUF2237"/>
</dbReference>
<protein>
    <submittedName>
        <fullName evidence="1">DUF2237 domain-containing protein</fullName>
    </submittedName>
</protein>
<name>A0ABY0IEM1_9BACT</name>
<dbReference type="Gene3D" id="3.30.56.110">
    <property type="entry name" value="Protein of unknown function DUF2237"/>
    <property type="match status" value="1"/>
</dbReference>